<feature type="transmembrane region" description="Helical" evidence="9">
    <location>
        <begin position="824"/>
        <end position="844"/>
    </location>
</feature>
<evidence type="ECO:0000256" key="5">
    <source>
        <dbReference type="ARBA" id="ARBA00022917"/>
    </source>
</evidence>
<keyword evidence="9" id="KW-1133">Transmembrane helix</keyword>
<comment type="similarity">
    <text evidence="8">Belongs to the class-I aminoacyl-tRNA synthetase family.</text>
</comment>
<dbReference type="Gene3D" id="2.40.240.10">
    <property type="entry name" value="Ribosomal Protein L25, Chain P"/>
    <property type="match status" value="2"/>
</dbReference>
<dbReference type="EC" id="6.1.1.18" evidence="1"/>
<organism evidence="13 14">
    <name type="scientific">Peronospora effusa</name>
    <dbReference type="NCBI Taxonomy" id="542832"/>
    <lineage>
        <taxon>Eukaryota</taxon>
        <taxon>Sar</taxon>
        <taxon>Stramenopiles</taxon>
        <taxon>Oomycota</taxon>
        <taxon>Peronosporomycetes</taxon>
        <taxon>Peronosporales</taxon>
        <taxon>Peronosporaceae</taxon>
        <taxon>Peronospora</taxon>
    </lineage>
</organism>
<dbReference type="PROSITE" id="PS00178">
    <property type="entry name" value="AA_TRNA_LIGASE_I"/>
    <property type="match status" value="1"/>
</dbReference>
<sequence length="852" mass="97314">MASSNTILVSGLDAREMALAKNTPEQLIEHQRVTQGKVRTRFPPEPNGYLHVGHAKSMNMNFFEAFEKLQVPLDKRETYFRYDDTNPEAESNEYIDAIATNVQWLGYTPAKVTYSSQYFEELYELALKLIRKGKAYVCHQTKGEIEASRLVLQQFHATSGAKSDKDVSGTAKSPFRSRSIAENLAEFEKMRLGLYGEGEACLRMKMDLGSPNPNMWDHVAYRIRFVPHPHIGDKWCIYPTYDYTHCIVDALEHIDYSICTLEFETRRESYYWLLHELDLFKPNVYEFARLSMTYTVLSKRKLLKLVMSKIVRGWDDPRMGTLNGLRRRGFTPEIIKQFCKEIGVTRVQSTIQIERLYSVARNILGESSKRVMAVLDPVELVIENFSDVPDKSALSLLVPDYPQDVNRDGGKAYHQVRLTQKIFLDRTDVRTEDLKDFFGVAPNKQVRLKYAFPFTCTKLETDDSGRVTKVLGQMDWTNSAKPKGVLSWVPANSPKVEVRVYSHLFTVPELPNDVKDWESFVDSKNSERVYGSARMDPESYAKNVDSIVQFERIGYFVPDQDSTTDNKVFNQIVALRDGGGEVTGGAAISGANASRKDAQMQQLALKMEKMKLSPIDMFKKQPELYGQFDAEGLPTHNAVGEELTKNQRKKLKKEQDKQKKLHDAYLANVKAIAVFMTINLSTGRRLRFKMVAAHGHHMKRHDTRGNVTSKGLKVVQVTDPVTTVYNERTLLVAKPEEEEVYPLPWFRSPDWTRHVPLATRNSTRPHLEDERKRISVCPATLPCCYNSTASDGGSESDMELGYLIRRPVNAHDEENETDSFKQCIQFLVGLIVLMAMALVLLIIFKQQPDDLR</sequence>
<evidence type="ECO:0000256" key="7">
    <source>
        <dbReference type="ARBA" id="ARBA00048270"/>
    </source>
</evidence>
<keyword evidence="9" id="KW-0812">Transmembrane</keyword>
<dbReference type="SUPFAM" id="SSF50715">
    <property type="entry name" value="Ribosomal protein L25-like"/>
    <property type="match status" value="1"/>
</dbReference>
<dbReference type="Pfam" id="PF20974">
    <property type="entry name" value="tRNA-synt_1c_C2"/>
    <property type="match status" value="1"/>
</dbReference>
<dbReference type="InterPro" id="IPR020059">
    <property type="entry name" value="Glu/Gln-tRNA-synth_Ib_codon-bd"/>
</dbReference>
<dbReference type="Proteomes" id="UP000286097">
    <property type="component" value="Unassembled WGS sequence"/>
</dbReference>
<comment type="caution">
    <text evidence="13">The sequence shown here is derived from an EMBL/GenBank/DDBJ whole genome shotgun (WGS) entry which is preliminary data.</text>
</comment>
<feature type="domain" description="tRNA synthetases class I (E and Q) anti-codon binding" evidence="12">
    <location>
        <begin position="485"/>
        <end position="559"/>
    </location>
</feature>
<dbReference type="Gene3D" id="3.40.50.620">
    <property type="entry name" value="HUPs"/>
    <property type="match status" value="1"/>
</dbReference>
<evidence type="ECO:0000313" key="13">
    <source>
        <dbReference type="EMBL" id="RQM14625.1"/>
    </source>
</evidence>
<dbReference type="InterPro" id="IPR050132">
    <property type="entry name" value="Gln/Glu-tRNA_Ligase"/>
</dbReference>
<evidence type="ECO:0000256" key="9">
    <source>
        <dbReference type="SAM" id="Phobius"/>
    </source>
</evidence>
<dbReference type="PANTHER" id="PTHR43097">
    <property type="entry name" value="GLUTAMINE-TRNA LIGASE"/>
    <property type="match status" value="1"/>
</dbReference>
<dbReference type="NCBIfam" id="TIGR00440">
    <property type="entry name" value="glnS"/>
    <property type="match status" value="1"/>
</dbReference>
<dbReference type="InterPro" id="IPR001412">
    <property type="entry name" value="aa-tRNA-synth_I_CS"/>
</dbReference>
<keyword evidence="6 8" id="KW-0030">Aminoacyl-tRNA synthetase</keyword>
<dbReference type="InterPro" id="IPR020058">
    <property type="entry name" value="Glu/Gln-tRNA-synth_Ib_cat-dom"/>
</dbReference>
<keyword evidence="3 8" id="KW-0547">Nucleotide-binding</keyword>
<feature type="domain" description="Glutamyl/glutaminyl-tRNA synthetase class Ib catalytic" evidence="10">
    <location>
        <begin position="37"/>
        <end position="361"/>
    </location>
</feature>
<dbReference type="GO" id="GO:0004819">
    <property type="term" value="F:glutamine-tRNA ligase activity"/>
    <property type="evidence" value="ECO:0007669"/>
    <property type="project" value="UniProtKB-EC"/>
</dbReference>
<dbReference type="InterPro" id="IPR004514">
    <property type="entry name" value="Gln-tRNA-synth"/>
</dbReference>
<protein>
    <recommendedName>
        <fullName evidence="1">glutamine--tRNA ligase</fullName>
        <ecNumber evidence="1">6.1.1.18</ecNumber>
    </recommendedName>
</protein>
<name>A0A3R7XVB3_9STRA</name>
<evidence type="ECO:0000256" key="1">
    <source>
        <dbReference type="ARBA" id="ARBA00012836"/>
    </source>
</evidence>
<evidence type="ECO:0000313" key="14">
    <source>
        <dbReference type="Proteomes" id="UP000286097"/>
    </source>
</evidence>
<dbReference type="InterPro" id="IPR011035">
    <property type="entry name" value="Ribosomal_bL25/Gln-tRNA_synth"/>
</dbReference>
<accession>A0A3R7XVB3</accession>
<dbReference type="VEuPathDB" id="FungiDB:DD237_004481"/>
<keyword evidence="4 8" id="KW-0067">ATP-binding</keyword>
<keyword evidence="9" id="KW-0472">Membrane</keyword>
<evidence type="ECO:0000256" key="4">
    <source>
        <dbReference type="ARBA" id="ARBA00022840"/>
    </source>
</evidence>
<evidence type="ECO:0000256" key="6">
    <source>
        <dbReference type="ARBA" id="ARBA00023146"/>
    </source>
</evidence>
<comment type="catalytic activity">
    <reaction evidence="7">
        <text>tRNA(Gln) + L-glutamine + ATP = L-glutaminyl-tRNA(Gln) + AMP + diphosphate</text>
        <dbReference type="Rhea" id="RHEA:20121"/>
        <dbReference type="Rhea" id="RHEA-COMP:9662"/>
        <dbReference type="Rhea" id="RHEA-COMP:9681"/>
        <dbReference type="ChEBI" id="CHEBI:30616"/>
        <dbReference type="ChEBI" id="CHEBI:33019"/>
        <dbReference type="ChEBI" id="CHEBI:58359"/>
        <dbReference type="ChEBI" id="CHEBI:78442"/>
        <dbReference type="ChEBI" id="CHEBI:78521"/>
        <dbReference type="ChEBI" id="CHEBI:456215"/>
        <dbReference type="EC" id="6.1.1.18"/>
    </reaction>
</comment>
<dbReference type="AlphaFoldDB" id="A0A3R7XVB3"/>
<dbReference type="GO" id="GO:0005829">
    <property type="term" value="C:cytosol"/>
    <property type="evidence" value="ECO:0007669"/>
    <property type="project" value="TreeGrafter"/>
</dbReference>
<dbReference type="Pfam" id="PF00749">
    <property type="entry name" value="tRNA-synt_1c"/>
    <property type="match status" value="1"/>
</dbReference>
<dbReference type="GO" id="GO:0005524">
    <property type="term" value="F:ATP binding"/>
    <property type="evidence" value="ECO:0007669"/>
    <property type="project" value="UniProtKB-KW"/>
</dbReference>
<dbReference type="FunFam" id="3.40.50.620:FF:000037">
    <property type="entry name" value="Glutamine--tRNA ligase cytoplasmic"/>
    <property type="match status" value="1"/>
</dbReference>
<evidence type="ECO:0000259" key="10">
    <source>
        <dbReference type="Pfam" id="PF00749"/>
    </source>
</evidence>
<dbReference type="PANTHER" id="PTHR43097:SF4">
    <property type="entry name" value="GLUTAMINE--TRNA LIGASE"/>
    <property type="match status" value="1"/>
</dbReference>
<evidence type="ECO:0000256" key="2">
    <source>
        <dbReference type="ARBA" id="ARBA00022598"/>
    </source>
</evidence>
<dbReference type="GO" id="GO:0006425">
    <property type="term" value="P:glutaminyl-tRNA aminoacylation"/>
    <property type="evidence" value="ECO:0007669"/>
    <property type="project" value="InterPro"/>
</dbReference>
<dbReference type="EMBL" id="QKXF01000194">
    <property type="protein sequence ID" value="RQM14625.1"/>
    <property type="molecule type" value="Genomic_DNA"/>
</dbReference>
<dbReference type="InterPro" id="IPR014729">
    <property type="entry name" value="Rossmann-like_a/b/a_fold"/>
</dbReference>
<dbReference type="InterPro" id="IPR020056">
    <property type="entry name" value="Rbsml_bL25/Gln-tRNA_synth_N"/>
</dbReference>
<evidence type="ECO:0000259" key="12">
    <source>
        <dbReference type="Pfam" id="PF20974"/>
    </source>
</evidence>
<feature type="domain" description="Glutamyl/glutaminyl-tRNA synthetase class Ib anti-codon binding" evidence="11">
    <location>
        <begin position="369"/>
        <end position="471"/>
    </location>
</feature>
<evidence type="ECO:0000256" key="3">
    <source>
        <dbReference type="ARBA" id="ARBA00022741"/>
    </source>
</evidence>
<evidence type="ECO:0000256" key="8">
    <source>
        <dbReference type="RuleBase" id="RU363037"/>
    </source>
</evidence>
<dbReference type="InterPro" id="IPR049437">
    <property type="entry name" value="tRNA-synt_1c_C2"/>
</dbReference>
<dbReference type="SUPFAM" id="SSF52374">
    <property type="entry name" value="Nucleotidylyl transferase"/>
    <property type="match status" value="1"/>
</dbReference>
<gene>
    <name evidence="13" type="ORF">DD237_004481</name>
</gene>
<keyword evidence="5 8" id="KW-0648">Protein biosynthesis</keyword>
<evidence type="ECO:0000259" key="11">
    <source>
        <dbReference type="Pfam" id="PF03950"/>
    </source>
</evidence>
<reference evidence="13 14" key="1">
    <citation type="submission" date="2018-06" db="EMBL/GenBank/DDBJ databases">
        <title>Comparative genomics of downy mildews reveals potential adaptations to biotrophy.</title>
        <authorList>
            <person name="Fletcher K."/>
            <person name="Klosterman S.J."/>
            <person name="Derevnina L."/>
            <person name="Martin F."/>
            <person name="Koike S."/>
            <person name="Reyes Chin-Wo S."/>
            <person name="Mou B."/>
            <person name="Michelmore R."/>
        </authorList>
    </citation>
    <scope>NUCLEOTIDE SEQUENCE [LARGE SCALE GENOMIC DNA]</scope>
    <source>
        <strain evidence="13 14">R13</strain>
    </source>
</reference>
<dbReference type="Pfam" id="PF03950">
    <property type="entry name" value="tRNA-synt_1c_C"/>
    <property type="match status" value="1"/>
</dbReference>
<keyword evidence="2 8" id="KW-0436">Ligase</keyword>
<proteinExistence type="inferred from homology"/>